<keyword evidence="4 6" id="KW-0472">Membrane</keyword>
<evidence type="ECO:0000256" key="1">
    <source>
        <dbReference type="ARBA" id="ARBA00004141"/>
    </source>
</evidence>
<feature type="transmembrane region" description="Helical" evidence="6">
    <location>
        <begin position="81"/>
        <end position="103"/>
    </location>
</feature>
<feature type="transmembrane region" description="Helical" evidence="6">
    <location>
        <begin position="143"/>
        <end position="165"/>
    </location>
</feature>
<reference evidence="8" key="1">
    <citation type="submission" date="2021-01" db="EMBL/GenBank/DDBJ databases">
        <authorList>
            <person name="Corre E."/>
            <person name="Pelletier E."/>
            <person name="Niang G."/>
            <person name="Scheremetjew M."/>
            <person name="Finn R."/>
            <person name="Kale V."/>
            <person name="Holt S."/>
            <person name="Cochrane G."/>
            <person name="Meng A."/>
            <person name="Brown T."/>
            <person name="Cohen L."/>
        </authorList>
    </citation>
    <scope>NUCLEOTIDE SEQUENCE</scope>
    <source>
        <strain evidence="8">RCC251</strain>
    </source>
</reference>
<evidence type="ECO:0000313" key="8">
    <source>
        <dbReference type="EMBL" id="CAD8218140.1"/>
    </source>
</evidence>
<dbReference type="Gene3D" id="1.10.287.70">
    <property type="match status" value="1"/>
</dbReference>
<feature type="transmembrane region" description="Helical" evidence="6">
    <location>
        <begin position="186"/>
        <end position="207"/>
    </location>
</feature>
<dbReference type="Pfam" id="PF08016">
    <property type="entry name" value="PKD_channel"/>
    <property type="match status" value="1"/>
</dbReference>
<dbReference type="EMBL" id="HBDW01002286">
    <property type="protein sequence ID" value="CAD8218140.1"/>
    <property type="molecule type" value="Transcribed_RNA"/>
</dbReference>
<dbReference type="PANTHER" id="PTHR10877:SF183">
    <property type="entry name" value="AT14535P-RELATED"/>
    <property type="match status" value="1"/>
</dbReference>
<feature type="transmembrane region" description="Helical" evidence="6">
    <location>
        <begin position="41"/>
        <end position="61"/>
    </location>
</feature>
<feature type="region of interest" description="Disordered" evidence="5">
    <location>
        <begin position="432"/>
        <end position="472"/>
    </location>
</feature>
<organism evidence="8">
    <name type="scientific">Pycnococcus provasolii</name>
    <dbReference type="NCBI Taxonomy" id="41880"/>
    <lineage>
        <taxon>Eukaryota</taxon>
        <taxon>Viridiplantae</taxon>
        <taxon>Chlorophyta</taxon>
        <taxon>Pseudoscourfieldiophyceae</taxon>
        <taxon>Pseudoscourfieldiales</taxon>
        <taxon>Pycnococcaceae</taxon>
        <taxon>Pycnococcus</taxon>
    </lineage>
</organism>
<dbReference type="InterPro" id="IPR051223">
    <property type="entry name" value="Polycystin"/>
</dbReference>
<evidence type="ECO:0000256" key="6">
    <source>
        <dbReference type="SAM" id="Phobius"/>
    </source>
</evidence>
<evidence type="ECO:0000256" key="2">
    <source>
        <dbReference type="ARBA" id="ARBA00022692"/>
    </source>
</evidence>
<comment type="subcellular location">
    <subcellularLocation>
        <location evidence="1">Membrane</location>
        <topology evidence="1">Multi-pass membrane protein</topology>
    </subcellularLocation>
</comment>
<accession>A0A7R9SXI1</accession>
<keyword evidence="3 6" id="KW-1133">Transmembrane helix</keyword>
<dbReference type="GO" id="GO:0016020">
    <property type="term" value="C:membrane"/>
    <property type="evidence" value="ECO:0007669"/>
    <property type="project" value="UniProtKB-SubCell"/>
</dbReference>
<evidence type="ECO:0000256" key="3">
    <source>
        <dbReference type="ARBA" id="ARBA00022989"/>
    </source>
</evidence>
<evidence type="ECO:0000259" key="7">
    <source>
        <dbReference type="Pfam" id="PF08016"/>
    </source>
</evidence>
<feature type="domain" description="Polycystin cation channel PKD1/PKD2" evidence="7">
    <location>
        <begin position="32"/>
        <end position="169"/>
    </location>
</feature>
<proteinExistence type="predicted"/>
<name>A0A7R9SXI1_9CHLO</name>
<dbReference type="AlphaFoldDB" id="A0A7R9SXI1"/>
<evidence type="ECO:0000256" key="4">
    <source>
        <dbReference type="ARBA" id="ARBA00023136"/>
    </source>
</evidence>
<evidence type="ECO:0000256" key="5">
    <source>
        <dbReference type="SAM" id="MobiDB-lite"/>
    </source>
</evidence>
<dbReference type="InterPro" id="IPR003915">
    <property type="entry name" value="PKD_2"/>
</dbReference>
<dbReference type="PANTHER" id="PTHR10877">
    <property type="entry name" value="POLYCYSTIN FAMILY MEMBER"/>
    <property type="match status" value="1"/>
</dbReference>
<protein>
    <recommendedName>
        <fullName evidence="7">Polycystin cation channel PKD1/PKD2 domain-containing protein</fullName>
    </recommendedName>
</protein>
<keyword evidence="2 6" id="KW-0812">Transmembrane</keyword>
<gene>
    <name evidence="8" type="ORF">PPRO1472_LOCUS1582</name>
</gene>
<dbReference type="PRINTS" id="PR01433">
    <property type="entry name" value="POLYCYSTIN2"/>
</dbReference>
<dbReference type="GO" id="GO:0005509">
    <property type="term" value="F:calcium ion binding"/>
    <property type="evidence" value="ECO:0007669"/>
    <property type="project" value="InterPro"/>
</dbReference>
<dbReference type="InterPro" id="IPR013122">
    <property type="entry name" value="PKD1_2_channel"/>
</dbReference>
<sequence length="472" mass="53848">MISLMWYIRILTNPASEDLKLPLPEGQIKPGLQEVAVLWRVYAQLNAVSVLICLCTVFRFLNLSPQYGTLVRTITRASPSLLKFLLMFVLIFAFFAVMGQLMFGTALQEWSNIWSGTQVLFQMMTGEYGYEPLLVADPYMAPVFYYSYLILVFFLLLNILLAILMDTYAIITEELRLSEEKERRRHYHSVVVEIYYEFAGMITWVFAKIANVITFASIGQQWIAQRLTVAAYLTSERGLVMVMEEGNEQMIRRSIKLKLEDLDADLEAVRDEDGLEDLLTYELLVRYYSEMSSILLLLSVGDPISQIKGECASMLDADDTEVHLSTQQSKEREMTISEDNVMQVIAGKANELKRKATTSRPRYYLNKLSSMKDRGFGHPLMDSTRRKTIDIVVESLLNAASKKTEQTSVKHYANRWKSGAHIEAHTKQSQSLNGFQFPNGNGHAVSYHRDPSGNTRPSTPDEDGMSHRIYKV</sequence>